<evidence type="ECO:0000313" key="3">
    <source>
        <dbReference type="Proteomes" id="UP000728185"/>
    </source>
</evidence>
<dbReference type="InterPro" id="IPR013083">
    <property type="entry name" value="Znf_RING/FYVE/PHD"/>
</dbReference>
<organism evidence="2 3">
    <name type="scientific">Fasciolopsis buskii</name>
    <dbReference type="NCBI Taxonomy" id="27845"/>
    <lineage>
        <taxon>Eukaryota</taxon>
        <taxon>Metazoa</taxon>
        <taxon>Spiralia</taxon>
        <taxon>Lophotrochozoa</taxon>
        <taxon>Platyhelminthes</taxon>
        <taxon>Trematoda</taxon>
        <taxon>Digenea</taxon>
        <taxon>Plagiorchiida</taxon>
        <taxon>Echinostomata</taxon>
        <taxon>Echinostomatoidea</taxon>
        <taxon>Fasciolidae</taxon>
        <taxon>Fasciolopsis</taxon>
    </lineage>
</organism>
<proteinExistence type="predicted"/>
<protein>
    <submittedName>
        <fullName evidence="2">Zinc finger RING type</fullName>
    </submittedName>
</protein>
<keyword evidence="3" id="KW-1185">Reference proteome</keyword>
<gene>
    <name evidence="2" type="ORF">FBUS_10703</name>
</gene>
<accession>A0A8E0RNC1</accession>
<dbReference type="EMBL" id="LUCM01011571">
    <property type="protein sequence ID" value="KAA0183785.1"/>
    <property type="molecule type" value="Genomic_DNA"/>
</dbReference>
<feature type="compositionally biased region" description="Polar residues" evidence="1">
    <location>
        <begin position="120"/>
        <end position="131"/>
    </location>
</feature>
<comment type="caution">
    <text evidence="2">The sequence shown here is derived from an EMBL/GenBank/DDBJ whole genome shotgun (WGS) entry which is preliminary data.</text>
</comment>
<feature type="region of interest" description="Disordered" evidence="1">
    <location>
        <begin position="111"/>
        <end position="131"/>
    </location>
</feature>
<sequence length="204" mass="22313">MPFVYSSHQDKECLEPWVVNNPVCPVDRKPIPKGSLHHDFIIESIIGDYTVACPWRALGCDFIGPLHMLESHKKRCVMNPGSMPPALREHTTALLNKWRKEAETANITASKFTGPMPLPATTSVSSPTGSQTSASVVLGITESVPSDDLNALPPTPPPNLLFRLYQNSDNGSRELLCNFLESSSLGVAPSPKRRRGARRGTANR</sequence>
<evidence type="ECO:0000313" key="2">
    <source>
        <dbReference type="EMBL" id="KAA0183785.1"/>
    </source>
</evidence>
<evidence type="ECO:0000256" key="1">
    <source>
        <dbReference type="SAM" id="MobiDB-lite"/>
    </source>
</evidence>
<dbReference type="Gene3D" id="3.30.40.10">
    <property type="entry name" value="Zinc/RING finger domain, C3HC4 (zinc finger)"/>
    <property type="match status" value="1"/>
</dbReference>
<dbReference type="SUPFAM" id="SSF57850">
    <property type="entry name" value="RING/U-box"/>
    <property type="match status" value="1"/>
</dbReference>
<dbReference type="Proteomes" id="UP000728185">
    <property type="component" value="Unassembled WGS sequence"/>
</dbReference>
<name>A0A8E0RNC1_9TREM</name>
<reference evidence="2" key="1">
    <citation type="submission" date="2019-05" db="EMBL/GenBank/DDBJ databases">
        <title>Annotation for the trematode Fasciolopsis buski.</title>
        <authorList>
            <person name="Choi Y.-J."/>
        </authorList>
    </citation>
    <scope>NUCLEOTIDE SEQUENCE</scope>
    <source>
        <strain evidence="2">HT</strain>
        <tissue evidence="2">Whole worm</tissue>
    </source>
</reference>
<dbReference type="AlphaFoldDB" id="A0A8E0RNC1"/>
<dbReference type="OrthoDB" id="1630758at2759"/>